<name>A0AAD9EHM7_9PEZI</name>
<evidence type="ECO:0000313" key="3">
    <source>
        <dbReference type="Proteomes" id="UP001243330"/>
    </source>
</evidence>
<protein>
    <submittedName>
        <fullName evidence="2">Uncharacterized protein</fullName>
    </submittedName>
</protein>
<reference evidence="2" key="1">
    <citation type="submission" date="2023-01" db="EMBL/GenBank/DDBJ databases">
        <title>Colletotrichum chrysophilum M932 genome sequence.</title>
        <authorList>
            <person name="Baroncelli R."/>
        </authorList>
    </citation>
    <scope>NUCLEOTIDE SEQUENCE</scope>
    <source>
        <strain evidence="2">M932</strain>
    </source>
</reference>
<proteinExistence type="predicted"/>
<evidence type="ECO:0000313" key="2">
    <source>
        <dbReference type="EMBL" id="KAK1851939.1"/>
    </source>
</evidence>
<evidence type="ECO:0000256" key="1">
    <source>
        <dbReference type="SAM" id="MobiDB-lite"/>
    </source>
</evidence>
<keyword evidence="3" id="KW-1185">Reference proteome</keyword>
<accession>A0AAD9EHM7</accession>
<dbReference type="Proteomes" id="UP001243330">
    <property type="component" value="Unassembled WGS sequence"/>
</dbReference>
<dbReference type="EMBL" id="JAQOWY010000086">
    <property type="protein sequence ID" value="KAK1851939.1"/>
    <property type="molecule type" value="Genomic_DNA"/>
</dbReference>
<comment type="caution">
    <text evidence="2">The sequence shown here is derived from an EMBL/GenBank/DDBJ whole genome shotgun (WGS) entry which is preliminary data.</text>
</comment>
<sequence>MRLIYIPAAHMGADWWSRLPMNVAYDREAEERQLETDIPDPRPIAGKVGDSVSDSVGYGHESLGKFAL</sequence>
<feature type="region of interest" description="Disordered" evidence="1">
    <location>
        <begin position="32"/>
        <end position="68"/>
    </location>
</feature>
<gene>
    <name evidence="2" type="ORF">CCHR01_05453</name>
</gene>
<organism evidence="2 3">
    <name type="scientific">Colletotrichum chrysophilum</name>
    <dbReference type="NCBI Taxonomy" id="1836956"/>
    <lineage>
        <taxon>Eukaryota</taxon>
        <taxon>Fungi</taxon>
        <taxon>Dikarya</taxon>
        <taxon>Ascomycota</taxon>
        <taxon>Pezizomycotina</taxon>
        <taxon>Sordariomycetes</taxon>
        <taxon>Hypocreomycetidae</taxon>
        <taxon>Glomerellales</taxon>
        <taxon>Glomerellaceae</taxon>
        <taxon>Colletotrichum</taxon>
        <taxon>Colletotrichum gloeosporioides species complex</taxon>
    </lineage>
</organism>
<dbReference type="AlphaFoldDB" id="A0AAD9EHM7"/>